<keyword evidence="3" id="KW-0479">Metal-binding</keyword>
<keyword evidence="6" id="KW-1185">Reference proteome</keyword>
<dbReference type="InterPro" id="IPR001128">
    <property type="entry name" value="Cyt_P450"/>
</dbReference>
<protein>
    <recommendedName>
        <fullName evidence="7">Cytochrome P450</fullName>
    </recommendedName>
</protein>
<dbReference type="PANTHER" id="PTHR24305">
    <property type="entry name" value="CYTOCHROME P450"/>
    <property type="match status" value="1"/>
</dbReference>
<dbReference type="InterPro" id="IPR036396">
    <property type="entry name" value="Cyt_P450_sf"/>
</dbReference>
<comment type="caution">
    <text evidence="5">The sequence shown here is derived from an EMBL/GenBank/DDBJ whole genome shotgun (WGS) entry which is preliminary data.</text>
</comment>
<evidence type="ECO:0000256" key="2">
    <source>
        <dbReference type="ARBA" id="ARBA00010617"/>
    </source>
</evidence>
<evidence type="ECO:0000256" key="3">
    <source>
        <dbReference type="ARBA" id="ARBA00022723"/>
    </source>
</evidence>
<evidence type="ECO:0008006" key="7">
    <source>
        <dbReference type="Google" id="ProtNLM"/>
    </source>
</evidence>
<proteinExistence type="inferred from homology"/>
<evidence type="ECO:0000313" key="5">
    <source>
        <dbReference type="EMBL" id="KAL2070498.1"/>
    </source>
</evidence>
<dbReference type="Proteomes" id="UP001595075">
    <property type="component" value="Unassembled WGS sequence"/>
</dbReference>
<evidence type="ECO:0000256" key="1">
    <source>
        <dbReference type="ARBA" id="ARBA00001971"/>
    </source>
</evidence>
<dbReference type="PANTHER" id="PTHR24305:SF232">
    <property type="entry name" value="P450, PUTATIVE (EUROFUNG)-RELATED"/>
    <property type="match status" value="1"/>
</dbReference>
<dbReference type="Pfam" id="PF00067">
    <property type="entry name" value="p450"/>
    <property type="match status" value="1"/>
</dbReference>
<dbReference type="PRINTS" id="PR00463">
    <property type="entry name" value="EP450I"/>
</dbReference>
<accession>A0ABR4CKQ7</accession>
<gene>
    <name evidence="5" type="ORF">VTL71DRAFT_13524</name>
</gene>
<comment type="cofactor">
    <cofactor evidence="1">
        <name>heme</name>
        <dbReference type="ChEBI" id="CHEBI:30413"/>
    </cofactor>
</comment>
<dbReference type="SUPFAM" id="SSF48264">
    <property type="entry name" value="Cytochrome P450"/>
    <property type="match status" value="1"/>
</dbReference>
<dbReference type="CDD" id="cd11060">
    <property type="entry name" value="CYP57A1-like"/>
    <property type="match status" value="1"/>
</dbReference>
<dbReference type="Gene3D" id="1.10.630.10">
    <property type="entry name" value="Cytochrome P450"/>
    <property type="match status" value="1"/>
</dbReference>
<name>A0ABR4CKQ7_9HELO</name>
<dbReference type="InterPro" id="IPR050121">
    <property type="entry name" value="Cytochrome_P450_monoxygenase"/>
</dbReference>
<comment type="similarity">
    <text evidence="2">Belongs to the cytochrome P450 family.</text>
</comment>
<organism evidence="5 6">
    <name type="scientific">Oculimacula yallundae</name>
    <dbReference type="NCBI Taxonomy" id="86028"/>
    <lineage>
        <taxon>Eukaryota</taxon>
        <taxon>Fungi</taxon>
        <taxon>Dikarya</taxon>
        <taxon>Ascomycota</taxon>
        <taxon>Pezizomycotina</taxon>
        <taxon>Leotiomycetes</taxon>
        <taxon>Helotiales</taxon>
        <taxon>Ploettnerulaceae</taxon>
        <taxon>Oculimacula</taxon>
    </lineage>
</organism>
<keyword evidence="4" id="KW-0408">Iron</keyword>
<evidence type="ECO:0000256" key="4">
    <source>
        <dbReference type="ARBA" id="ARBA00023004"/>
    </source>
</evidence>
<dbReference type="PRINTS" id="PR00385">
    <property type="entry name" value="P450"/>
</dbReference>
<dbReference type="InterPro" id="IPR002401">
    <property type="entry name" value="Cyt_P450_E_grp-I"/>
</dbReference>
<reference evidence="5 6" key="1">
    <citation type="journal article" date="2024" name="Commun. Biol.">
        <title>Comparative genomic analysis of thermophilic fungi reveals convergent evolutionary adaptations and gene losses.</title>
        <authorList>
            <person name="Steindorff A.S."/>
            <person name="Aguilar-Pontes M.V."/>
            <person name="Robinson A.J."/>
            <person name="Andreopoulos B."/>
            <person name="LaButti K."/>
            <person name="Kuo A."/>
            <person name="Mondo S."/>
            <person name="Riley R."/>
            <person name="Otillar R."/>
            <person name="Haridas S."/>
            <person name="Lipzen A."/>
            <person name="Grimwood J."/>
            <person name="Schmutz J."/>
            <person name="Clum A."/>
            <person name="Reid I.D."/>
            <person name="Moisan M.C."/>
            <person name="Butler G."/>
            <person name="Nguyen T.T.M."/>
            <person name="Dewar K."/>
            <person name="Conant G."/>
            <person name="Drula E."/>
            <person name="Henrissat B."/>
            <person name="Hansel C."/>
            <person name="Singer S."/>
            <person name="Hutchinson M.I."/>
            <person name="de Vries R.P."/>
            <person name="Natvig D.O."/>
            <person name="Powell A.J."/>
            <person name="Tsang A."/>
            <person name="Grigoriev I.V."/>
        </authorList>
    </citation>
    <scope>NUCLEOTIDE SEQUENCE [LARGE SCALE GENOMIC DNA]</scope>
    <source>
        <strain evidence="5 6">CBS 494.80</strain>
    </source>
</reference>
<dbReference type="EMBL" id="JAZHXI010000006">
    <property type="protein sequence ID" value="KAL2070498.1"/>
    <property type="molecule type" value="Genomic_DNA"/>
</dbReference>
<sequence length="1088" mass="122023">MHNADFSKCGGEDPACGRCTNSGRVCPGYQQKLEFVYFEVDPKTKSGCEEDKKQALVRVSAKSQHPEEDQDSLASAKDQTAYIEDSRTHRELNHILGHSLTASQHKMAFTTLLNDRYIPNLCSPQLYMGRKYAVTFNWMDTARDLASISECSEMLGDSLLAMALSLAAAEGEPAHMFTTGIKHYSQSLSRLRRSLVRGPLALDDHQADVGLVTCLTCAMYEMMANKSFVSFMQHLGGVGAILKARGVEKVQTPMSRRSFYEYRAIKLPIDLASQQASFLSDPDWINPPWKETEPQSATHFHTVIDISYSIPVLMQKFTRIRQSAQYFDDESFTEDLYELLLLILGVQQAFDNWDVLYRGGDETSGLYFPRIASTLNTPEIDNLGSVFPISYEFPNWNIASALMYYEMSRIYLNGLQIQVETCIRQRSLTTEDDPVDTKHLTKNSIGCADRICQSVEWFFEDNKKMIGKMVVMAPFEAAKGFFVHLCEVNGGDLDFDASLEQKARFCDIVMQRLKEGGMSIWNKGQNHKGLKTHKTNEGASEQFDSVVTKVLLYAYSHRMPQGGVWFPLFCSVGKEVGITSGGVTSASASLNALDVLFGKPPTGSLDDITIKLSPRPPTTVASWTKLWRLRNVSKGKAHLTIIELHKKYGKLVRTSPNVVDVSDPAMIPVIYNVKGNYKKTAFYTMAVFYWNKTPQMNSFSMTDETAHKEENKKIASAFSMTNLLEVESGIDSCSKFFMKRLHEVSSGGRPVDLSIWLQYYTFDAMGEITFGEKFGFLEQGKDVDQTMQAIDITLTYNAIIGQIPLAHKFLLGIPGLAYILPQVETMNTILNFTLKAIKSRSSSPTNVDIKANTSKMGKDMLSRWTSVPTNDPLKMSKRDLIAHLSSNVFAGSDTTATTLRAAVYYLCKNPMHMTKLVSEIDEAASQGLLSDPPSYREASQLPYLNAVIKESLRISPSIGLLLERHVPTGGAIISGQFIPANTIVGINAWALHYDEVVFPNPETFIPERWIENSESKLREMERSFFAFGAGSRTCTGKNLSLMEIVKIVPCLLREFSVELVDAEREWQTRNMWFVQQWGLECVLTPRKV</sequence>
<evidence type="ECO:0000313" key="6">
    <source>
        <dbReference type="Proteomes" id="UP001595075"/>
    </source>
</evidence>